<dbReference type="EMBL" id="LR134343">
    <property type="protein sequence ID" value="VEG13928.1"/>
    <property type="molecule type" value="Genomic_DNA"/>
</dbReference>
<name>A0A3S4T0F4_9GAMM</name>
<reference evidence="1 2" key="1">
    <citation type="submission" date="2018-12" db="EMBL/GenBank/DDBJ databases">
        <authorList>
            <consortium name="Pathogen Informatics"/>
        </authorList>
    </citation>
    <scope>NUCLEOTIDE SEQUENCE [LARGE SCALE GENOMIC DNA]</scope>
    <source>
        <strain evidence="1 2">NCTC10297</strain>
    </source>
</reference>
<protein>
    <submittedName>
        <fullName evidence="1">Uncharacterized protein</fullName>
    </submittedName>
</protein>
<organism evidence="1 2">
    <name type="scientific">Moraxella cuniculi</name>
    <dbReference type="NCBI Taxonomy" id="34061"/>
    <lineage>
        <taxon>Bacteria</taxon>
        <taxon>Pseudomonadati</taxon>
        <taxon>Pseudomonadota</taxon>
        <taxon>Gammaproteobacteria</taxon>
        <taxon>Moraxellales</taxon>
        <taxon>Moraxellaceae</taxon>
        <taxon>Moraxella</taxon>
    </lineage>
</organism>
<evidence type="ECO:0000313" key="1">
    <source>
        <dbReference type="EMBL" id="VEG13928.1"/>
    </source>
</evidence>
<accession>A0A3S4T0F4</accession>
<dbReference type="KEGG" id="mcun:NCTC10297_01902"/>
<proteinExistence type="predicted"/>
<dbReference type="Proteomes" id="UP000274100">
    <property type="component" value="Chromosome"/>
</dbReference>
<gene>
    <name evidence="1" type="ORF">NCTC10297_01902</name>
</gene>
<dbReference type="AlphaFoldDB" id="A0A3S4T0F4"/>
<evidence type="ECO:0000313" key="2">
    <source>
        <dbReference type="Proteomes" id="UP000274100"/>
    </source>
</evidence>
<sequence>MVVVEFVKWAAYDTVSVNATNFRFGIKKPKRCQKPVG</sequence>